<evidence type="ECO:0000256" key="1">
    <source>
        <dbReference type="SAM" id="MobiDB-lite"/>
    </source>
</evidence>
<keyword evidence="3" id="KW-1185">Reference proteome</keyword>
<comment type="caution">
    <text evidence="2">The sequence shown here is derived from an EMBL/GenBank/DDBJ whole genome shotgun (WGS) entry which is preliminary data.</text>
</comment>
<evidence type="ECO:0000313" key="3">
    <source>
        <dbReference type="Proteomes" id="UP001501095"/>
    </source>
</evidence>
<gene>
    <name evidence="2" type="ORF">GCM10010423_16100</name>
</gene>
<accession>A0ABP6AU91</accession>
<organism evidence="2 3">
    <name type="scientific">Streptomyces levis</name>
    <dbReference type="NCBI Taxonomy" id="285566"/>
    <lineage>
        <taxon>Bacteria</taxon>
        <taxon>Bacillati</taxon>
        <taxon>Actinomycetota</taxon>
        <taxon>Actinomycetes</taxon>
        <taxon>Kitasatosporales</taxon>
        <taxon>Streptomycetaceae</taxon>
        <taxon>Streptomyces</taxon>
    </lineage>
</organism>
<name>A0ABP6AU91_9ACTN</name>
<feature type="region of interest" description="Disordered" evidence="1">
    <location>
        <begin position="1"/>
        <end position="27"/>
    </location>
</feature>
<dbReference type="Proteomes" id="UP001501095">
    <property type="component" value="Unassembled WGS sequence"/>
</dbReference>
<evidence type="ECO:0000313" key="2">
    <source>
        <dbReference type="EMBL" id="GAA2523697.1"/>
    </source>
</evidence>
<sequence length="123" mass="13614">MAPRGAARRPEDEPDWPRRAAARPPSCGCGGLRRCSLIERLLLGQAHSCAPGNGGWFPVPPKYGCGRLRIHRSRMHPYYTEDHDALGRHSVPGDVHGAQTTHRQNLPSPEVHLKSGNSRPMNR</sequence>
<feature type="region of interest" description="Disordered" evidence="1">
    <location>
        <begin position="83"/>
        <end position="123"/>
    </location>
</feature>
<protein>
    <submittedName>
        <fullName evidence="2">Uncharacterized protein</fullName>
    </submittedName>
</protein>
<proteinExistence type="predicted"/>
<feature type="compositionally biased region" description="Basic and acidic residues" evidence="1">
    <location>
        <begin position="8"/>
        <end position="18"/>
    </location>
</feature>
<dbReference type="EMBL" id="BAAATM010000004">
    <property type="protein sequence ID" value="GAA2523697.1"/>
    <property type="molecule type" value="Genomic_DNA"/>
</dbReference>
<reference evidence="3" key="1">
    <citation type="journal article" date="2019" name="Int. J. Syst. Evol. Microbiol.">
        <title>The Global Catalogue of Microorganisms (GCM) 10K type strain sequencing project: providing services to taxonomists for standard genome sequencing and annotation.</title>
        <authorList>
            <consortium name="The Broad Institute Genomics Platform"/>
            <consortium name="The Broad Institute Genome Sequencing Center for Infectious Disease"/>
            <person name="Wu L."/>
            <person name="Ma J."/>
        </authorList>
    </citation>
    <scope>NUCLEOTIDE SEQUENCE [LARGE SCALE GENOMIC DNA]</scope>
    <source>
        <strain evidence="3">JCM 6924</strain>
    </source>
</reference>
<feature type="compositionally biased region" description="Polar residues" evidence="1">
    <location>
        <begin position="98"/>
        <end position="107"/>
    </location>
</feature>